<organism evidence="2 3">
    <name type="scientific">Adlercreutzia wanghongyangiae</name>
    <dbReference type="NCBI Taxonomy" id="3111451"/>
    <lineage>
        <taxon>Bacteria</taxon>
        <taxon>Bacillati</taxon>
        <taxon>Actinomycetota</taxon>
        <taxon>Coriobacteriia</taxon>
        <taxon>Eggerthellales</taxon>
        <taxon>Eggerthellaceae</taxon>
        <taxon>Adlercreutzia</taxon>
    </lineage>
</organism>
<feature type="region of interest" description="Disordered" evidence="1">
    <location>
        <begin position="117"/>
        <end position="148"/>
    </location>
</feature>
<protein>
    <submittedName>
        <fullName evidence="2">Uncharacterized protein</fullName>
    </submittedName>
</protein>
<evidence type="ECO:0000313" key="3">
    <source>
        <dbReference type="Proteomes" id="UP001349994"/>
    </source>
</evidence>
<gene>
    <name evidence="2" type="ORF">VIN30_00405</name>
</gene>
<keyword evidence="3" id="KW-1185">Reference proteome</keyword>
<feature type="region of interest" description="Disordered" evidence="1">
    <location>
        <begin position="1"/>
        <end position="33"/>
    </location>
</feature>
<proteinExistence type="predicted"/>
<dbReference type="EMBL" id="JAYMFF010000002">
    <property type="protein sequence ID" value="MEC4174911.1"/>
    <property type="molecule type" value="Genomic_DNA"/>
</dbReference>
<reference evidence="2 3" key="1">
    <citation type="submission" date="2024-01" db="EMBL/GenBank/DDBJ databases">
        <title>novel species in genus Adlercreutzia.</title>
        <authorList>
            <person name="Liu X."/>
        </authorList>
    </citation>
    <scope>NUCLEOTIDE SEQUENCE [LARGE SCALE GENOMIC DNA]</scope>
    <source>
        <strain evidence="2 3">R7</strain>
    </source>
</reference>
<evidence type="ECO:0000256" key="1">
    <source>
        <dbReference type="SAM" id="MobiDB-lite"/>
    </source>
</evidence>
<comment type="caution">
    <text evidence="2">The sequence shown here is derived from an EMBL/GenBank/DDBJ whole genome shotgun (WGS) entry which is preliminary data.</text>
</comment>
<feature type="compositionally biased region" description="Basic and acidic residues" evidence="1">
    <location>
        <begin position="139"/>
        <end position="148"/>
    </location>
</feature>
<dbReference type="Proteomes" id="UP001349994">
    <property type="component" value="Unassembled WGS sequence"/>
</dbReference>
<dbReference type="RefSeq" id="WP_338208370.1">
    <property type="nucleotide sequence ID" value="NZ_JAYMFF010000002.1"/>
</dbReference>
<feature type="region of interest" description="Disordered" evidence="1">
    <location>
        <begin position="58"/>
        <end position="77"/>
    </location>
</feature>
<sequence length="148" mass="15882">MRFKPLDHASSPKIKRPPPAGGDLSLSPPHVESTATASLAVTLTRGGACGQPEIKNRAKFFESSPPPPTAAGLGENKNAPISQLKELADLAKVNEAFCGISDSPAFAPSWLRQRRVQNKGEDEMRQKAAASRGSFVSSERTKQRMAEE</sequence>
<accession>A0ABU6IES2</accession>
<evidence type="ECO:0000313" key="2">
    <source>
        <dbReference type="EMBL" id="MEC4174911.1"/>
    </source>
</evidence>
<name>A0ABU6IES2_9ACTN</name>